<organism evidence="1">
    <name type="scientific">Lepeophtheirus salmonis</name>
    <name type="common">Salmon louse</name>
    <name type="synonym">Caligus salmonis</name>
    <dbReference type="NCBI Taxonomy" id="72036"/>
    <lineage>
        <taxon>Eukaryota</taxon>
        <taxon>Metazoa</taxon>
        <taxon>Ecdysozoa</taxon>
        <taxon>Arthropoda</taxon>
        <taxon>Crustacea</taxon>
        <taxon>Multicrustacea</taxon>
        <taxon>Hexanauplia</taxon>
        <taxon>Copepoda</taxon>
        <taxon>Siphonostomatoida</taxon>
        <taxon>Caligidae</taxon>
        <taxon>Lepeophtheirus</taxon>
    </lineage>
</organism>
<accession>A0A0K2U383</accession>
<dbReference type="EMBL" id="HACA01015398">
    <property type="protein sequence ID" value="CDW32759.1"/>
    <property type="molecule type" value="Transcribed_RNA"/>
</dbReference>
<protein>
    <submittedName>
        <fullName evidence="1">Uncharacterized protein</fullName>
    </submittedName>
</protein>
<sequence length="17" mass="2039">MGWKYQQVCSFEVCAIF</sequence>
<dbReference type="AlphaFoldDB" id="A0A0K2U383"/>
<reference evidence="1" key="1">
    <citation type="submission" date="2014-05" db="EMBL/GenBank/DDBJ databases">
        <authorList>
            <person name="Chronopoulou M."/>
        </authorList>
    </citation>
    <scope>NUCLEOTIDE SEQUENCE</scope>
    <source>
        <tissue evidence="1">Whole organism</tissue>
    </source>
</reference>
<evidence type="ECO:0000313" key="1">
    <source>
        <dbReference type="EMBL" id="CDW32759.1"/>
    </source>
</evidence>
<proteinExistence type="predicted"/>
<name>A0A0K2U383_LEPSM</name>